<feature type="non-terminal residue" evidence="2">
    <location>
        <position position="203"/>
    </location>
</feature>
<evidence type="ECO:0000313" key="1">
    <source>
        <dbReference type="Proteomes" id="UP000694865"/>
    </source>
</evidence>
<organism evidence="1 2">
    <name type="scientific">Saccoglossus kowalevskii</name>
    <name type="common">Acorn worm</name>
    <dbReference type="NCBI Taxonomy" id="10224"/>
    <lineage>
        <taxon>Eukaryota</taxon>
        <taxon>Metazoa</taxon>
        <taxon>Hemichordata</taxon>
        <taxon>Enteropneusta</taxon>
        <taxon>Harrimaniidae</taxon>
        <taxon>Saccoglossus</taxon>
    </lineage>
</organism>
<name>A0ABM0MN80_SACKO</name>
<dbReference type="InterPro" id="IPR038751">
    <property type="entry name" value="INTS8"/>
</dbReference>
<dbReference type="Proteomes" id="UP000694865">
    <property type="component" value="Unplaced"/>
</dbReference>
<proteinExistence type="predicted"/>
<dbReference type="PANTHER" id="PTHR13350:SF1">
    <property type="entry name" value="INTEGRATOR COMPLEX SUBUNIT 8"/>
    <property type="match status" value="1"/>
</dbReference>
<keyword evidence="1" id="KW-1185">Reference proteome</keyword>
<gene>
    <name evidence="2" type="primary">LOC100367997</name>
</gene>
<sequence>MISDPVYCFIDLPKFTGYCAACRHFKDIPMTMPSSKSLHQEIEQSRRANYQGLVDLLIADNKARQTPITFRNSLEKEVLVSGSASLYFEVCTCNAIHHVLSGIPVPTVYTEMLQSISDQQWNFLFKTCWLCSEKGPKHEQKNIKTFLRDISCAYRHSWPLLCNSDVKQLFSDKEILEITKQQDIAQLALSAVTVKRQRTDEYT</sequence>
<protein>
    <submittedName>
        <fullName evidence="2">Uncharacterized protein LOC100367997</fullName>
    </submittedName>
</protein>
<evidence type="ECO:0000313" key="2">
    <source>
        <dbReference type="RefSeq" id="XP_006821471.1"/>
    </source>
</evidence>
<dbReference type="GeneID" id="100367997"/>
<dbReference type="PANTHER" id="PTHR13350">
    <property type="entry name" value="INTEGRATOR COMPLEX SUBUNIT 8"/>
    <property type="match status" value="1"/>
</dbReference>
<accession>A0ABM0MN80</accession>
<dbReference type="RefSeq" id="XP_006821471.1">
    <property type="nucleotide sequence ID" value="XM_006821408.1"/>
</dbReference>
<reference evidence="2" key="1">
    <citation type="submission" date="2025-08" db="UniProtKB">
        <authorList>
            <consortium name="RefSeq"/>
        </authorList>
    </citation>
    <scope>IDENTIFICATION</scope>
    <source>
        <tissue evidence="2">Testes</tissue>
    </source>
</reference>